<reference evidence="2" key="1">
    <citation type="submission" date="2020-07" db="EMBL/GenBank/DDBJ databases">
        <authorList>
            <person name="Lin J."/>
        </authorList>
    </citation>
    <scope>NUCLEOTIDE SEQUENCE</scope>
</reference>
<sequence>MLSSLVLPSLPSEQVQKLVPYKKVECDLASVFKSAPYSVNTESSRLSPEWHSSGLTHSRIKKPPSKATAIKNHRSPCSDSTLAFRPKKHPYTIQDHPAYIQV</sequence>
<protein>
    <submittedName>
        <fullName evidence="2">Uncharacterized protein</fullName>
    </submittedName>
</protein>
<dbReference type="EMBL" id="LR862139">
    <property type="protein sequence ID" value="CAD1818690.1"/>
    <property type="molecule type" value="Genomic_DNA"/>
</dbReference>
<organism evidence="2">
    <name type="scientific">Ananas comosus var. bracteatus</name>
    <name type="common">red pineapple</name>
    <dbReference type="NCBI Taxonomy" id="296719"/>
    <lineage>
        <taxon>Eukaryota</taxon>
        <taxon>Viridiplantae</taxon>
        <taxon>Streptophyta</taxon>
        <taxon>Embryophyta</taxon>
        <taxon>Tracheophyta</taxon>
        <taxon>Spermatophyta</taxon>
        <taxon>Magnoliopsida</taxon>
        <taxon>Liliopsida</taxon>
        <taxon>Poales</taxon>
        <taxon>Bromeliaceae</taxon>
        <taxon>Bromelioideae</taxon>
        <taxon>Ananas</taxon>
    </lineage>
</organism>
<evidence type="ECO:0000313" key="2">
    <source>
        <dbReference type="EMBL" id="CAD1818690.1"/>
    </source>
</evidence>
<accession>A0A6V7NJE2</accession>
<dbReference type="AlphaFoldDB" id="A0A6V7NJE2"/>
<gene>
    <name evidence="2" type="ORF">CB5_LOCUS1901</name>
</gene>
<evidence type="ECO:0000256" key="1">
    <source>
        <dbReference type="SAM" id="MobiDB-lite"/>
    </source>
</evidence>
<proteinExistence type="predicted"/>
<feature type="region of interest" description="Disordered" evidence="1">
    <location>
        <begin position="42"/>
        <end position="81"/>
    </location>
</feature>
<name>A0A6V7NJE2_ANACO</name>